<dbReference type="GO" id="GO:0140807">
    <property type="term" value="F:NAD+-protein-glutamate ADP-ribosyltransferase activity"/>
    <property type="evidence" value="ECO:0007669"/>
    <property type="project" value="RHEA"/>
</dbReference>
<dbReference type="GO" id="GO:0005694">
    <property type="term" value="C:chromosome"/>
    <property type="evidence" value="ECO:0007669"/>
    <property type="project" value="UniProtKB-SubCell"/>
</dbReference>
<dbReference type="InterPro" id="IPR012317">
    <property type="entry name" value="Poly(ADP-ribose)pol_cat_dom"/>
</dbReference>
<dbReference type="CDD" id="cd01437">
    <property type="entry name" value="parp_like"/>
    <property type="match status" value="1"/>
</dbReference>
<dbReference type="AlphaFoldDB" id="A0A4Y2IQS7"/>
<evidence type="ECO:0000259" key="28">
    <source>
        <dbReference type="PROSITE" id="PS51060"/>
    </source>
</evidence>
<dbReference type="InterPro" id="IPR004102">
    <property type="entry name" value="Poly(ADP-ribose)pol_reg_dom"/>
</dbReference>
<name>A0A4Y2IQS7_ARAVE</name>
<dbReference type="EMBL" id="BGPR01002828">
    <property type="protein sequence ID" value="GBM79569.1"/>
    <property type="molecule type" value="Genomic_DNA"/>
</dbReference>
<evidence type="ECO:0000256" key="7">
    <source>
        <dbReference type="ARBA" id="ARBA00022533"/>
    </source>
</evidence>
<dbReference type="GO" id="GO:0003677">
    <property type="term" value="F:DNA binding"/>
    <property type="evidence" value="ECO:0007669"/>
    <property type="project" value="UniProtKB-KW"/>
</dbReference>
<dbReference type="GO" id="GO:0140806">
    <property type="term" value="F:NAD+-protein-aspartate ADP-ribosyltransferase activity"/>
    <property type="evidence" value="ECO:0007669"/>
    <property type="project" value="RHEA"/>
</dbReference>
<dbReference type="Pfam" id="PF00644">
    <property type="entry name" value="PARP"/>
    <property type="match status" value="2"/>
</dbReference>
<sequence>MSDLGINVVSYEFIETIQQGLDVHQSIKKTLLSTWGDDIDLIKMPLGKVCKTLIAKCFKLLGKAQQIIITGCNRAEIVAISDEFFEIIPHTYEKGKHPLLDNEDIIKSKIEMLEALLEIECAYSMFAEPHHESRDSVVEFYDKLKCDIKPLAQISNEYEIISRYVENTQVKSENYILKIQGAFKINRHAESANYAKFKEYPNKKLLFHGSRLDNFVGILSNGLLISPPEAAKRAPVGLLLLCEVALGRMYEKTDIEYVAELPANYHSTLALGLNIPDPTDKCFIKTVEVPYGKPIQRMDFSSSDVILYNEYPFSCVFFIDILMQ</sequence>
<reference evidence="29 30" key="1">
    <citation type="journal article" date="2019" name="Sci. Rep.">
        <title>Orb-weaving spider Araneus ventricosus genome elucidates the spidroin gene catalogue.</title>
        <authorList>
            <person name="Kono N."/>
            <person name="Nakamura H."/>
            <person name="Ohtoshi R."/>
            <person name="Moran D.A.P."/>
            <person name="Shinohara A."/>
            <person name="Yoshida Y."/>
            <person name="Fujiwara M."/>
            <person name="Mori M."/>
            <person name="Tomita M."/>
            <person name="Arakawa K."/>
        </authorList>
    </citation>
    <scope>NUCLEOTIDE SEQUENCE [LARGE SCALE GENOMIC DNA]</scope>
</reference>
<keyword evidence="15" id="KW-0805">Transcription regulation</keyword>
<evidence type="ECO:0000256" key="15">
    <source>
        <dbReference type="ARBA" id="ARBA00023015"/>
    </source>
</evidence>
<feature type="domain" description="PARP catalytic" evidence="27">
    <location>
        <begin position="135"/>
        <end position="324"/>
    </location>
</feature>
<dbReference type="GO" id="GO:0045087">
    <property type="term" value="P:innate immune response"/>
    <property type="evidence" value="ECO:0007669"/>
    <property type="project" value="UniProtKB-KW"/>
</dbReference>
<keyword evidence="16 26" id="KW-0520">NAD</keyword>
<protein>
    <recommendedName>
        <fullName evidence="26">Poly [ADP-ribose] polymerase</fullName>
        <shortName evidence="26">PARP</shortName>
        <ecNumber evidence="26">2.4.2.-</ecNumber>
    </recommendedName>
</protein>
<organism evidence="29 30">
    <name type="scientific">Araneus ventricosus</name>
    <name type="common">Orbweaver spider</name>
    <name type="synonym">Epeira ventricosa</name>
    <dbReference type="NCBI Taxonomy" id="182803"/>
    <lineage>
        <taxon>Eukaryota</taxon>
        <taxon>Metazoa</taxon>
        <taxon>Ecdysozoa</taxon>
        <taxon>Arthropoda</taxon>
        <taxon>Chelicerata</taxon>
        <taxon>Arachnida</taxon>
        <taxon>Araneae</taxon>
        <taxon>Araneomorphae</taxon>
        <taxon>Entelegynae</taxon>
        <taxon>Araneoidea</taxon>
        <taxon>Araneidae</taxon>
        <taxon>Araneus</taxon>
    </lineage>
</organism>
<proteinExistence type="predicted"/>
<dbReference type="InterPro" id="IPR036616">
    <property type="entry name" value="Poly(ADP-ribose)pol_reg_dom_sf"/>
</dbReference>
<evidence type="ECO:0000256" key="25">
    <source>
        <dbReference type="ARBA" id="ARBA00048575"/>
    </source>
</evidence>
<evidence type="ECO:0000259" key="27">
    <source>
        <dbReference type="PROSITE" id="PS51059"/>
    </source>
</evidence>
<evidence type="ECO:0000256" key="6">
    <source>
        <dbReference type="ARBA" id="ARBA00022499"/>
    </source>
</evidence>
<evidence type="ECO:0000256" key="17">
    <source>
        <dbReference type="ARBA" id="ARBA00023125"/>
    </source>
</evidence>
<dbReference type="GO" id="GO:0016779">
    <property type="term" value="F:nucleotidyltransferase activity"/>
    <property type="evidence" value="ECO:0007669"/>
    <property type="project" value="UniProtKB-KW"/>
</dbReference>
<comment type="catalytic activity">
    <reaction evidence="24">
        <text>L-tyrosyl-[protein] + NAD(+) = O-(ADP-D-ribosyl)-L-tyrosyl-[protein] + nicotinamide + H(+)</text>
        <dbReference type="Rhea" id="RHEA:58236"/>
        <dbReference type="Rhea" id="RHEA-COMP:10136"/>
        <dbReference type="Rhea" id="RHEA-COMP:15092"/>
        <dbReference type="ChEBI" id="CHEBI:15378"/>
        <dbReference type="ChEBI" id="CHEBI:17154"/>
        <dbReference type="ChEBI" id="CHEBI:46858"/>
        <dbReference type="ChEBI" id="CHEBI:57540"/>
        <dbReference type="ChEBI" id="CHEBI:142557"/>
    </reaction>
    <physiologicalReaction direction="left-to-right" evidence="24">
        <dbReference type="Rhea" id="RHEA:58237"/>
    </physiologicalReaction>
</comment>
<dbReference type="Proteomes" id="UP000499080">
    <property type="component" value="Unassembled WGS sequence"/>
</dbReference>
<evidence type="ECO:0000313" key="29">
    <source>
        <dbReference type="EMBL" id="GBM79569.1"/>
    </source>
</evidence>
<dbReference type="GO" id="GO:0070212">
    <property type="term" value="P:protein poly-ADP-ribosylation"/>
    <property type="evidence" value="ECO:0007669"/>
    <property type="project" value="TreeGrafter"/>
</dbReference>
<dbReference type="GO" id="GO:0140805">
    <property type="term" value="F:NAD+-protein-serine ADP-ribosyltransferase activity"/>
    <property type="evidence" value="ECO:0007669"/>
    <property type="project" value="RHEA"/>
</dbReference>
<accession>A0A4Y2IQS7</accession>
<keyword evidence="13" id="KW-0013">ADP-ribosylation</keyword>
<evidence type="ECO:0000256" key="8">
    <source>
        <dbReference type="ARBA" id="ARBA00022588"/>
    </source>
</evidence>
<dbReference type="EC" id="2.4.2.-" evidence="26"/>
<keyword evidence="9 26" id="KW-0328">Glycosyltransferase</keyword>
<dbReference type="SUPFAM" id="SSF47587">
    <property type="entry name" value="Domain of poly(ADP-ribose) polymerase"/>
    <property type="match status" value="1"/>
</dbReference>
<evidence type="ECO:0000256" key="16">
    <source>
        <dbReference type="ARBA" id="ARBA00023027"/>
    </source>
</evidence>
<comment type="catalytic activity">
    <reaction evidence="25">
        <text>L-seryl-[protein] + NAD(+) = O-(ADP-D-ribosyl)-L-seryl-[protein] + nicotinamide + H(+)</text>
        <dbReference type="Rhea" id="RHEA:58232"/>
        <dbReference type="Rhea" id="RHEA-COMP:9863"/>
        <dbReference type="Rhea" id="RHEA-COMP:15091"/>
        <dbReference type="ChEBI" id="CHEBI:15378"/>
        <dbReference type="ChEBI" id="CHEBI:17154"/>
        <dbReference type="ChEBI" id="CHEBI:29999"/>
        <dbReference type="ChEBI" id="CHEBI:57540"/>
        <dbReference type="ChEBI" id="CHEBI:142556"/>
    </reaction>
    <physiologicalReaction direction="left-to-right" evidence="25">
        <dbReference type="Rhea" id="RHEA:58233"/>
    </physiologicalReaction>
</comment>
<keyword evidence="6" id="KW-1017">Isopeptide bond</keyword>
<evidence type="ECO:0000256" key="18">
    <source>
        <dbReference type="ARBA" id="ARBA00023163"/>
    </source>
</evidence>
<evidence type="ECO:0000256" key="24">
    <source>
        <dbReference type="ARBA" id="ARBA00048339"/>
    </source>
</evidence>
<keyword evidence="7" id="KW-0021">Allosteric enzyme</keyword>
<dbReference type="GO" id="GO:0003950">
    <property type="term" value="F:NAD+ poly-ADP-ribosyltransferase activity"/>
    <property type="evidence" value="ECO:0007669"/>
    <property type="project" value="UniProtKB-UniRule"/>
</dbReference>
<dbReference type="Pfam" id="PF02877">
    <property type="entry name" value="PARP_reg"/>
    <property type="match status" value="1"/>
</dbReference>
<keyword evidence="11" id="KW-0548">Nucleotidyltransferase</keyword>
<dbReference type="GO" id="GO:0140808">
    <property type="term" value="F:NAD+-protein-tyrosine ADP-ribosyltransferase activity"/>
    <property type="evidence" value="ECO:0007669"/>
    <property type="project" value="RHEA"/>
</dbReference>
<dbReference type="GO" id="GO:0005730">
    <property type="term" value="C:nucleolus"/>
    <property type="evidence" value="ECO:0007669"/>
    <property type="project" value="UniProtKB-SubCell"/>
</dbReference>
<gene>
    <name evidence="29" type="primary">PARP1_1</name>
    <name evidence="29" type="ORF">AVEN_20332_1</name>
</gene>
<keyword evidence="8" id="KW-0399">Innate immunity</keyword>
<comment type="catalytic activity">
    <reaction evidence="23">
        <text>L-histidyl-[protein] + NAD(+) = N(tele)-(ADP-D-ribosyl)-L-histidyl-[protein] + nicotinamide + H(+)</text>
        <dbReference type="Rhea" id="RHEA:72071"/>
        <dbReference type="Rhea" id="RHEA-COMP:9745"/>
        <dbReference type="Rhea" id="RHEA-COMP:18085"/>
        <dbReference type="ChEBI" id="CHEBI:15378"/>
        <dbReference type="ChEBI" id="CHEBI:17154"/>
        <dbReference type="ChEBI" id="CHEBI:29979"/>
        <dbReference type="ChEBI" id="CHEBI:57540"/>
        <dbReference type="ChEBI" id="CHEBI:191398"/>
    </reaction>
    <physiologicalReaction direction="left-to-right" evidence="23">
        <dbReference type="Rhea" id="RHEA:72072"/>
    </physiologicalReaction>
</comment>
<evidence type="ECO:0000256" key="4">
    <source>
        <dbReference type="ARBA" id="ARBA00022454"/>
    </source>
</evidence>
<evidence type="ECO:0000256" key="10">
    <source>
        <dbReference type="ARBA" id="ARBA00022679"/>
    </source>
</evidence>
<dbReference type="InterPro" id="IPR050800">
    <property type="entry name" value="ARTD/PARP"/>
</dbReference>
<dbReference type="GO" id="GO:0006302">
    <property type="term" value="P:double-strand break repair"/>
    <property type="evidence" value="ECO:0007669"/>
    <property type="project" value="TreeGrafter"/>
</dbReference>
<keyword evidence="5" id="KW-0963">Cytoplasm</keyword>
<evidence type="ECO:0000256" key="20">
    <source>
        <dbReference type="ARBA" id="ARBA00024159"/>
    </source>
</evidence>
<evidence type="ECO:0000256" key="13">
    <source>
        <dbReference type="ARBA" id="ARBA00022765"/>
    </source>
</evidence>
<dbReference type="OrthoDB" id="429950at2759"/>
<keyword evidence="4" id="KW-0158">Chromosome</keyword>
<dbReference type="SUPFAM" id="SSF56399">
    <property type="entry name" value="ADP-ribosylation"/>
    <property type="match status" value="1"/>
</dbReference>
<evidence type="ECO:0000256" key="22">
    <source>
        <dbReference type="ARBA" id="ARBA00033987"/>
    </source>
</evidence>
<comment type="catalytic activity">
    <reaction evidence="22">
        <text>NAD(+) + (ADP-D-ribosyl)n-acceptor = nicotinamide + (ADP-D-ribosyl)n+1-acceptor + H(+).</text>
        <dbReference type="EC" id="2.4.2.30"/>
    </reaction>
</comment>
<evidence type="ECO:0000256" key="2">
    <source>
        <dbReference type="ARBA" id="ARBA00004514"/>
    </source>
</evidence>
<keyword evidence="30" id="KW-1185">Reference proteome</keyword>
<dbReference type="GO" id="GO:0140815">
    <property type="term" value="F:NAD+-protein-histidine ADP-ribosyltransferase activity"/>
    <property type="evidence" value="ECO:0007669"/>
    <property type="project" value="RHEA"/>
</dbReference>
<comment type="catalytic activity">
    <reaction evidence="20">
        <text>L-glutamyl-[protein] + NAD(+) = 5-O-(ADP-D-ribosyl)-L-glutamyl-[protein] + nicotinamide</text>
        <dbReference type="Rhea" id="RHEA:58224"/>
        <dbReference type="Rhea" id="RHEA-COMP:10208"/>
        <dbReference type="Rhea" id="RHEA-COMP:15089"/>
        <dbReference type="ChEBI" id="CHEBI:17154"/>
        <dbReference type="ChEBI" id="CHEBI:29973"/>
        <dbReference type="ChEBI" id="CHEBI:57540"/>
        <dbReference type="ChEBI" id="CHEBI:142540"/>
    </reaction>
    <physiologicalReaction direction="left-to-right" evidence="20">
        <dbReference type="Rhea" id="RHEA:58225"/>
    </physiologicalReaction>
</comment>
<keyword evidence="19" id="KW-0539">Nucleus</keyword>
<evidence type="ECO:0000256" key="23">
    <source>
        <dbReference type="ARBA" id="ARBA00048241"/>
    </source>
</evidence>
<evidence type="ECO:0000256" key="3">
    <source>
        <dbReference type="ARBA" id="ARBA00004604"/>
    </source>
</evidence>
<keyword evidence="12" id="KW-0677">Repeat</keyword>
<evidence type="ECO:0000313" key="30">
    <source>
        <dbReference type="Proteomes" id="UP000499080"/>
    </source>
</evidence>
<feature type="domain" description="PARP alpha-helical" evidence="28">
    <location>
        <begin position="10"/>
        <end position="127"/>
    </location>
</feature>
<dbReference type="PROSITE" id="PS51060">
    <property type="entry name" value="PARP_ALPHA_HD"/>
    <property type="match status" value="1"/>
</dbReference>
<evidence type="ECO:0000256" key="26">
    <source>
        <dbReference type="RuleBase" id="RU362114"/>
    </source>
</evidence>
<dbReference type="PROSITE" id="PS51059">
    <property type="entry name" value="PARP_CATALYTIC"/>
    <property type="match status" value="1"/>
</dbReference>
<evidence type="ECO:0000256" key="5">
    <source>
        <dbReference type="ARBA" id="ARBA00022490"/>
    </source>
</evidence>
<evidence type="ECO:0000256" key="1">
    <source>
        <dbReference type="ARBA" id="ARBA00004286"/>
    </source>
</evidence>
<evidence type="ECO:0000256" key="9">
    <source>
        <dbReference type="ARBA" id="ARBA00022676"/>
    </source>
</evidence>
<comment type="caution">
    <text evidence="29">The sequence shown here is derived from an EMBL/GenBank/DDBJ whole genome shotgun (WGS) entry which is preliminary data.</text>
</comment>
<evidence type="ECO:0000256" key="11">
    <source>
        <dbReference type="ARBA" id="ARBA00022695"/>
    </source>
</evidence>
<dbReference type="Gene3D" id="1.20.142.10">
    <property type="entry name" value="Poly(ADP-ribose) polymerase, regulatory domain"/>
    <property type="match status" value="1"/>
</dbReference>
<keyword evidence="14" id="KW-0391">Immunity</keyword>
<comment type="catalytic activity">
    <reaction evidence="21">
        <text>L-aspartyl-[protein] + NAD(+) = 4-O-(ADP-D-ribosyl)-L-aspartyl-[protein] + nicotinamide</text>
        <dbReference type="Rhea" id="RHEA:54424"/>
        <dbReference type="Rhea" id="RHEA-COMP:9867"/>
        <dbReference type="Rhea" id="RHEA-COMP:13832"/>
        <dbReference type="ChEBI" id="CHEBI:17154"/>
        <dbReference type="ChEBI" id="CHEBI:29961"/>
        <dbReference type="ChEBI" id="CHEBI:57540"/>
        <dbReference type="ChEBI" id="CHEBI:138102"/>
    </reaction>
    <physiologicalReaction direction="left-to-right" evidence="21">
        <dbReference type="Rhea" id="RHEA:54425"/>
    </physiologicalReaction>
</comment>
<comment type="subcellular location">
    <subcellularLocation>
        <location evidence="1">Chromosome</location>
    </subcellularLocation>
    <subcellularLocation>
        <location evidence="2">Cytoplasm</location>
        <location evidence="2">Cytosol</location>
    </subcellularLocation>
    <subcellularLocation>
        <location evidence="3">Nucleus</location>
        <location evidence="3">Nucleolus</location>
    </subcellularLocation>
</comment>
<evidence type="ECO:0000256" key="19">
    <source>
        <dbReference type="ARBA" id="ARBA00023242"/>
    </source>
</evidence>
<dbReference type="PANTHER" id="PTHR10459:SF112">
    <property type="entry name" value="POLY [ADP-RIBOSE] POLYMERASE 1"/>
    <property type="match status" value="1"/>
</dbReference>
<evidence type="ECO:0000256" key="14">
    <source>
        <dbReference type="ARBA" id="ARBA00022859"/>
    </source>
</evidence>
<keyword evidence="10 26" id="KW-0808">Transferase</keyword>
<keyword evidence="18" id="KW-0804">Transcription</keyword>
<keyword evidence="17" id="KW-0238">DNA-binding</keyword>
<evidence type="ECO:0000256" key="21">
    <source>
        <dbReference type="ARBA" id="ARBA00024164"/>
    </source>
</evidence>
<dbReference type="Gene3D" id="3.90.228.10">
    <property type="match status" value="2"/>
</dbReference>
<dbReference type="PANTHER" id="PTHR10459">
    <property type="entry name" value="DNA LIGASE"/>
    <property type="match status" value="1"/>
</dbReference>
<dbReference type="GO" id="GO:0005829">
    <property type="term" value="C:cytosol"/>
    <property type="evidence" value="ECO:0007669"/>
    <property type="project" value="UniProtKB-SubCell"/>
</dbReference>
<evidence type="ECO:0000256" key="12">
    <source>
        <dbReference type="ARBA" id="ARBA00022737"/>
    </source>
</evidence>